<dbReference type="Pfam" id="PF06985">
    <property type="entry name" value="HET"/>
    <property type="match status" value="1"/>
</dbReference>
<sequence length="551" mass="62909">MPSKLCSVCDSMFKGTLPGYQQPRPHLTHARLLAAAEFGCYICRTIVNSNSWVSTYASQHNACFEYKVRFDTKFRRRRFKSLLIAENAEASDVIWEFRALYELDYNDLVASYTPPPNPLDSALLKLATAWIKECDESHPLCKPTDSTFRPTRLIQIIDSKLVKLVDPTETPTGQYVAFSHCLGKKKTLKLYHNNLDRLCRGIQVQSLPKSYQEAISTCLGLNLHFVWIDSLCIIQDSSEDRQHEAVRMKLVYGNSVLNLCSASVVDNSEESLPARDASLIRPMQVKICWGGEDEEILPLIYGDIFHDDILHCPLRKRAWVFQEWYLSPRSLVLARRQLWWHCRQKVACEVLPNGYQDEERMRTHPSAWRSRVEHYVKTEMTEESDRLIAFSGIAQAFGNSYSVTHDHLAGLWRCHLPTTLCWYVAHSRTSRSSTYKAPSWTWGPVDGPFELCVGARDSAEEKLCVSVEDVWLIYANDQHTTGLVKDGAIKLHGHLLGPEKAAMISSRKLPYFDDVTIPGYLQGSMMSDEGDQEGRWFLILTISALEDMKKT</sequence>
<organism evidence="2 3">
    <name type="scientific">Fusarium solani</name>
    <name type="common">Filamentous fungus</name>
    <dbReference type="NCBI Taxonomy" id="169388"/>
    <lineage>
        <taxon>Eukaryota</taxon>
        <taxon>Fungi</taxon>
        <taxon>Dikarya</taxon>
        <taxon>Ascomycota</taxon>
        <taxon>Pezizomycotina</taxon>
        <taxon>Sordariomycetes</taxon>
        <taxon>Hypocreomycetidae</taxon>
        <taxon>Hypocreales</taxon>
        <taxon>Nectriaceae</taxon>
        <taxon>Fusarium</taxon>
        <taxon>Fusarium solani species complex</taxon>
    </lineage>
</organism>
<dbReference type="OrthoDB" id="5347061at2759"/>
<accession>A0A9P9R7H6</accession>
<dbReference type="PANTHER" id="PTHR33112:SF16">
    <property type="entry name" value="HETEROKARYON INCOMPATIBILITY DOMAIN-CONTAINING PROTEIN"/>
    <property type="match status" value="1"/>
</dbReference>
<comment type="caution">
    <text evidence="2">The sequence shown here is derived from an EMBL/GenBank/DDBJ whole genome shotgun (WGS) entry which is preliminary data.</text>
</comment>
<dbReference type="EMBL" id="JAGTJS010000005">
    <property type="protein sequence ID" value="KAH7268687.1"/>
    <property type="molecule type" value="Genomic_DNA"/>
</dbReference>
<protein>
    <submittedName>
        <fullName evidence="2">Heterokaryon incompatibility protein-domain-containing protein</fullName>
    </submittedName>
</protein>
<name>A0A9P9R7H6_FUSSL</name>
<dbReference type="Proteomes" id="UP000736672">
    <property type="component" value="Unassembled WGS sequence"/>
</dbReference>
<reference evidence="2" key="1">
    <citation type="journal article" date="2021" name="Nat. Commun.">
        <title>Genetic determinants of endophytism in the Arabidopsis root mycobiome.</title>
        <authorList>
            <person name="Mesny F."/>
            <person name="Miyauchi S."/>
            <person name="Thiergart T."/>
            <person name="Pickel B."/>
            <person name="Atanasova L."/>
            <person name="Karlsson M."/>
            <person name="Huettel B."/>
            <person name="Barry K.W."/>
            <person name="Haridas S."/>
            <person name="Chen C."/>
            <person name="Bauer D."/>
            <person name="Andreopoulos W."/>
            <person name="Pangilinan J."/>
            <person name="LaButti K."/>
            <person name="Riley R."/>
            <person name="Lipzen A."/>
            <person name="Clum A."/>
            <person name="Drula E."/>
            <person name="Henrissat B."/>
            <person name="Kohler A."/>
            <person name="Grigoriev I.V."/>
            <person name="Martin F.M."/>
            <person name="Hacquard S."/>
        </authorList>
    </citation>
    <scope>NUCLEOTIDE SEQUENCE</scope>
    <source>
        <strain evidence="2">FSSC 5 MPI-SDFR-AT-0091</strain>
    </source>
</reference>
<dbReference type="AlphaFoldDB" id="A0A9P9R7H6"/>
<dbReference type="InterPro" id="IPR010730">
    <property type="entry name" value="HET"/>
</dbReference>
<evidence type="ECO:0000259" key="1">
    <source>
        <dbReference type="Pfam" id="PF06985"/>
    </source>
</evidence>
<proteinExistence type="predicted"/>
<evidence type="ECO:0000313" key="3">
    <source>
        <dbReference type="Proteomes" id="UP000736672"/>
    </source>
</evidence>
<feature type="domain" description="Heterokaryon incompatibility" evidence="1">
    <location>
        <begin position="175"/>
        <end position="323"/>
    </location>
</feature>
<evidence type="ECO:0000313" key="2">
    <source>
        <dbReference type="EMBL" id="KAH7268687.1"/>
    </source>
</evidence>
<dbReference type="PANTHER" id="PTHR33112">
    <property type="entry name" value="DOMAIN PROTEIN, PUTATIVE-RELATED"/>
    <property type="match status" value="1"/>
</dbReference>
<keyword evidence="3" id="KW-1185">Reference proteome</keyword>
<gene>
    <name evidence="2" type="ORF">B0J15DRAFT_391439</name>
</gene>